<dbReference type="Proteomes" id="UP001215280">
    <property type="component" value="Unassembled WGS sequence"/>
</dbReference>
<feature type="compositionally biased region" description="Basic and acidic residues" evidence="1">
    <location>
        <begin position="18"/>
        <end position="30"/>
    </location>
</feature>
<feature type="compositionally biased region" description="Polar residues" evidence="1">
    <location>
        <begin position="670"/>
        <end position="680"/>
    </location>
</feature>
<comment type="caution">
    <text evidence="2">The sequence shown here is derived from an EMBL/GenBank/DDBJ whole genome shotgun (WGS) entry which is preliminary data.</text>
</comment>
<feature type="region of interest" description="Disordered" evidence="1">
    <location>
        <begin position="1"/>
        <end position="30"/>
    </location>
</feature>
<dbReference type="AlphaFoldDB" id="A0AAD7P168"/>
<feature type="region of interest" description="Disordered" evidence="1">
    <location>
        <begin position="79"/>
        <end position="488"/>
    </location>
</feature>
<feature type="compositionally biased region" description="Polar residues" evidence="1">
    <location>
        <begin position="533"/>
        <end position="554"/>
    </location>
</feature>
<dbReference type="EMBL" id="JARJLG010000002">
    <property type="protein sequence ID" value="KAJ7783577.1"/>
    <property type="molecule type" value="Genomic_DNA"/>
</dbReference>
<feature type="compositionally biased region" description="Low complexity" evidence="1">
    <location>
        <begin position="79"/>
        <end position="103"/>
    </location>
</feature>
<feature type="region of interest" description="Disordered" evidence="1">
    <location>
        <begin position="651"/>
        <end position="756"/>
    </location>
</feature>
<feature type="compositionally biased region" description="Pro residues" evidence="1">
    <location>
        <begin position="724"/>
        <end position="733"/>
    </location>
</feature>
<feature type="compositionally biased region" description="Basic residues" evidence="1">
    <location>
        <begin position="743"/>
        <end position="756"/>
    </location>
</feature>
<feature type="compositionally biased region" description="Basic and acidic residues" evidence="1">
    <location>
        <begin position="192"/>
        <end position="208"/>
    </location>
</feature>
<feature type="compositionally biased region" description="Pro residues" evidence="1">
    <location>
        <begin position="704"/>
        <end position="714"/>
    </location>
</feature>
<feature type="region of interest" description="Disordered" evidence="1">
    <location>
        <begin position="505"/>
        <end position="596"/>
    </location>
</feature>
<accession>A0AAD7P168</accession>
<name>A0AAD7P168_9AGAR</name>
<sequence length="756" mass="83136">MSMNPSPFDAISLTSPSLRDDPAFSRDPSVHHAHPLLLTPRRDVIRTVPENDSMTPAHLLLKQPPANCYTTSYASQSSLTLPSNVSSSSPMSPSSSTSYLSPPTGMPPEPKAREDPPTPVVASPLAETFGDLSLADRPMSPPPAYEPFTEPDPEPRPIPFRNDSAPELRQIDPPGLPHRSATAPIPSAPPPRRNERERRPQAYDLDRIDELDESNPLGVALHHEGPFQAIASVLKAPAPQGTQPAAPQPRNPRAPKLGHNGASLGISPGQVLPPNFQYYQPPPVQPVFRQDHNTSQASTSYLPPQPRYGQNNIYAPPNHDPRWQQAPPPPQPPFNPRASYIPPQTQYDPIQPPPANLYDPELNLNPSGHHASYSSEDNSDAYGGIEEDPTPRRRSAPPALHAQGEPYFAHQDEAQDEARRHSVQTGFSPQVDPRALHDPSRFNAGQNLGNMRHSPNGQPPASGFVDPRLPQGRDQLDAGQNMAGMRHSPSGRFVAEFKDPRLAQQVYPAAGFHPPQGSHVHADEHSRRRPASYQPTSTAHQNFNNGPSQQQHNGQHPMAEQDPRRRASYQPVMAPPPGAAPVDLGRQQVERTTYQQQQIAAPILQDRQQSIAPSIASTANSRRPQPQHVPKHLIMPTPLQQSVQLPAQGPAQAYPTEHYPPGSQPVRFDPSQQAQPTRAQKIQMVQDKDGGRQLLRKRSSVVSPPMPPKPPKAPPGARQHSYMEPPPTVPQTPVPRLVQQEKKRPKRLLSKRRTDL</sequence>
<evidence type="ECO:0000313" key="2">
    <source>
        <dbReference type="EMBL" id="KAJ7783577.1"/>
    </source>
</evidence>
<feature type="compositionally biased region" description="Basic and acidic residues" evidence="1">
    <location>
        <begin position="410"/>
        <end position="420"/>
    </location>
</feature>
<feature type="compositionally biased region" description="Low complexity" evidence="1">
    <location>
        <begin position="586"/>
        <end position="596"/>
    </location>
</feature>
<organism evidence="2 3">
    <name type="scientific">Mycena maculata</name>
    <dbReference type="NCBI Taxonomy" id="230809"/>
    <lineage>
        <taxon>Eukaryota</taxon>
        <taxon>Fungi</taxon>
        <taxon>Dikarya</taxon>
        <taxon>Basidiomycota</taxon>
        <taxon>Agaricomycotina</taxon>
        <taxon>Agaricomycetes</taxon>
        <taxon>Agaricomycetidae</taxon>
        <taxon>Agaricales</taxon>
        <taxon>Marasmiineae</taxon>
        <taxon>Mycenaceae</taxon>
        <taxon>Mycena</taxon>
    </lineage>
</organism>
<proteinExistence type="predicted"/>
<feature type="compositionally biased region" description="Polar residues" evidence="1">
    <location>
        <begin position="443"/>
        <end position="456"/>
    </location>
</feature>
<evidence type="ECO:0000256" key="1">
    <source>
        <dbReference type="SAM" id="MobiDB-lite"/>
    </source>
</evidence>
<feature type="compositionally biased region" description="Polar residues" evidence="1">
    <location>
        <begin position="293"/>
        <end position="313"/>
    </location>
</feature>
<feature type="compositionally biased region" description="Low complexity" evidence="1">
    <location>
        <begin position="236"/>
        <end position="245"/>
    </location>
</feature>
<evidence type="ECO:0000313" key="3">
    <source>
        <dbReference type="Proteomes" id="UP001215280"/>
    </source>
</evidence>
<reference evidence="2" key="1">
    <citation type="submission" date="2023-03" db="EMBL/GenBank/DDBJ databases">
        <title>Massive genome expansion in bonnet fungi (Mycena s.s.) driven by repeated elements and novel gene families across ecological guilds.</title>
        <authorList>
            <consortium name="Lawrence Berkeley National Laboratory"/>
            <person name="Harder C.B."/>
            <person name="Miyauchi S."/>
            <person name="Viragh M."/>
            <person name="Kuo A."/>
            <person name="Thoen E."/>
            <person name="Andreopoulos B."/>
            <person name="Lu D."/>
            <person name="Skrede I."/>
            <person name="Drula E."/>
            <person name="Henrissat B."/>
            <person name="Morin E."/>
            <person name="Kohler A."/>
            <person name="Barry K."/>
            <person name="LaButti K."/>
            <person name="Morin E."/>
            <person name="Salamov A."/>
            <person name="Lipzen A."/>
            <person name="Mereny Z."/>
            <person name="Hegedus B."/>
            <person name="Baldrian P."/>
            <person name="Stursova M."/>
            <person name="Weitz H."/>
            <person name="Taylor A."/>
            <person name="Grigoriev I.V."/>
            <person name="Nagy L.G."/>
            <person name="Martin F."/>
            <person name="Kauserud H."/>
        </authorList>
    </citation>
    <scope>NUCLEOTIDE SEQUENCE</scope>
    <source>
        <strain evidence="2">CBHHK188m</strain>
    </source>
</reference>
<protein>
    <submittedName>
        <fullName evidence="2">Uncharacterized protein</fullName>
    </submittedName>
</protein>
<gene>
    <name evidence="2" type="ORF">DFH07DRAFT_948588</name>
</gene>
<keyword evidence="3" id="KW-1185">Reference proteome</keyword>
<feature type="compositionally biased region" description="Pro residues" evidence="1">
    <location>
        <begin position="326"/>
        <end position="335"/>
    </location>
</feature>